<feature type="domain" description="Endonuclease GajA/Old nuclease/RecF-like AAA" evidence="1">
    <location>
        <begin position="1"/>
        <end position="86"/>
    </location>
</feature>
<feature type="domain" description="Endonuclease GajA/Old nuclease/RecF-like AAA" evidence="1">
    <location>
        <begin position="232"/>
        <end position="340"/>
    </location>
</feature>
<evidence type="ECO:0000313" key="3">
    <source>
        <dbReference type="EMBL" id="MBE0402749.1"/>
    </source>
</evidence>
<comment type="caution">
    <text evidence="3">The sequence shown here is derived from an EMBL/GenBank/DDBJ whole genome shotgun (WGS) entry which is preliminary data.</text>
</comment>
<sequence>MRLSRIFIRNFRNFQTLDVALGGNAVILGENRTGKSNLLYALRLIFDHNLPDSARQLSPSDFWDGLETLSADDNIVVSVEIKDFEHDPDILAVLTDFRLDDDPETVRLSYELRARADLDVDAPISAADFEFFCYGGESDTKTYGHKLRRRIAMEVLPALRDAESDLAVWRRSPLRPLVEEAFRTVDQDDLVAIGAAIEEVTGKITQFEEVQLLQQRIADAFLELSGPRQNIRPGIGFSPADPTRLHRSIRLLIDDGARGIDDASLGSANLVFLSLKTLEIRQLISENSRDHTFLAIEEPEAHLHPHLQRSVYRQMFESVDGEETPGPLSVILTTHSPHIASVSPLRSIVLLKDAGEKGTVGYSAQEINLSDHEADDIARYLDVTRAEMLFARGVILVEGDAEKFLVPALAERIGQPLDRLGITVCSVSGTNFKPYVKFLSGLGIPFSVITDRDPQEGKKPLAYNRSRGLIAIIAEHCTGESPDDVLAELAGHSDYEDFRKRCEDFGIFSNMQTLEADLFQEGFADAIIGVLREYRFSAERQDQVNRWEENPNNLDERLLLKMIDSIGKGRFAQRLLSHCEEIDPPGYIDRAIRYVADRV</sequence>
<evidence type="ECO:0000259" key="2">
    <source>
        <dbReference type="Pfam" id="PF20469"/>
    </source>
</evidence>
<dbReference type="InterPro" id="IPR041685">
    <property type="entry name" value="AAA_GajA/Old/RecF-like"/>
</dbReference>
<dbReference type="Proteomes" id="UP000754821">
    <property type="component" value="Unassembled WGS sequence"/>
</dbReference>
<dbReference type="PANTHER" id="PTHR43581:SF4">
    <property type="entry name" value="ATP_GTP PHOSPHATASE"/>
    <property type="match status" value="1"/>
</dbReference>
<reference evidence="3 4" key="1">
    <citation type="submission" date="2020-07" db="EMBL/GenBank/DDBJ databases">
        <title>Halophilic bacteria isolated from french cheeses.</title>
        <authorList>
            <person name="Kothe C.I."/>
            <person name="Farah-Kraiem B."/>
            <person name="Renault P."/>
            <person name="Dridi B."/>
        </authorList>
    </citation>
    <scope>NUCLEOTIDE SEQUENCE [LARGE SCALE GENOMIC DNA]</scope>
    <source>
        <strain evidence="3 4">FME16</strain>
    </source>
</reference>
<dbReference type="Pfam" id="PF20469">
    <property type="entry name" value="OLD-like_TOPRIM"/>
    <property type="match status" value="1"/>
</dbReference>
<protein>
    <submittedName>
        <fullName evidence="3">AAA family ATPase</fullName>
    </submittedName>
</protein>
<dbReference type="Pfam" id="PF13175">
    <property type="entry name" value="AAA_15"/>
    <property type="match status" value="2"/>
</dbReference>
<feature type="domain" description="OLD protein-like TOPRIM" evidence="2">
    <location>
        <begin position="389"/>
        <end position="453"/>
    </location>
</feature>
<dbReference type="InterPro" id="IPR034139">
    <property type="entry name" value="TOPRIM_OLD"/>
</dbReference>
<dbReference type="SUPFAM" id="SSF52540">
    <property type="entry name" value="P-loop containing nucleoside triphosphate hydrolases"/>
    <property type="match status" value="1"/>
</dbReference>
<dbReference type="CDD" id="cd01026">
    <property type="entry name" value="TOPRIM_OLD"/>
    <property type="match status" value="1"/>
</dbReference>
<evidence type="ECO:0000259" key="1">
    <source>
        <dbReference type="Pfam" id="PF13175"/>
    </source>
</evidence>
<name>A0ABR9F8F5_9GAMM</name>
<keyword evidence="4" id="KW-1185">Reference proteome</keyword>
<proteinExistence type="predicted"/>
<dbReference type="PANTHER" id="PTHR43581">
    <property type="entry name" value="ATP/GTP PHOSPHATASE"/>
    <property type="match status" value="1"/>
</dbReference>
<dbReference type="InterPro" id="IPR051396">
    <property type="entry name" value="Bact_Antivir_Def_Nuclease"/>
</dbReference>
<evidence type="ECO:0000313" key="4">
    <source>
        <dbReference type="Proteomes" id="UP000754821"/>
    </source>
</evidence>
<accession>A0ABR9F8F5</accession>
<dbReference type="RefSeq" id="WP_192526796.1">
    <property type="nucleotide sequence ID" value="NZ_JABUZC010000028.1"/>
</dbReference>
<organism evidence="3 4">
    <name type="scientific">Halomonas citrativorans</name>
    <dbReference type="NCBI Taxonomy" id="2742612"/>
    <lineage>
        <taxon>Bacteria</taxon>
        <taxon>Pseudomonadati</taxon>
        <taxon>Pseudomonadota</taxon>
        <taxon>Gammaproteobacteria</taxon>
        <taxon>Oceanospirillales</taxon>
        <taxon>Halomonadaceae</taxon>
        <taxon>Halomonas</taxon>
    </lineage>
</organism>
<dbReference type="EMBL" id="RRZC01000003">
    <property type="protein sequence ID" value="MBE0402749.1"/>
    <property type="molecule type" value="Genomic_DNA"/>
</dbReference>
<dbReference type="Gene3D" id="3.40.50.300">
    <property type="entry name" value="P-loop containing nucleotide triphosphate hydrolases"/>
    <property type="match status" value="1"/>
</dbReference>
<dbReference type="InterPro" id="IPR027417">
    <property type="entry name" value="P-loop_NTPase"/>
</dbReference>
<gene>
    <name evidence="3" type="ORF">EI163_04115</name>
</gene>